<reference evidence="5 6" key="1">
    <citation type="submission" date="2024-09" db="EMBL/GenBank/DDBJ databases">
        <title>Draft genome sequences of 6 high pH adapted Marinobacter shengliensis sp. isolated from Mariana forearc serpentinite mud volcanoes.</title>
        <authorList>
            <person name="Elkassas S."/>
            <person name="Serres M."/>
            <person name="Michael N."/>
            <person name="Amina P."/>
            <person name="Teodora Z."/>
            <person name="Julie H."/>
        </authorList>
    </citation>
    <scope>NUCLEOTIDE SEQUENCE [LARGE SCALE GENOMIC DNA]</scope>
    <source>
        <strain evidence="5 6">EB4</strain>
    </source>
</reference>
<dbReference type="InterPro" id="IPR008707">
    <property type="entry name" value="B-propeller_PilY1"/>
</dbReference>
<evidence type="ECO:0000259" key="4">
    <source>
        <dbReference type="Pfam" id="PF05567"/>
    </source>
</evidence>
<feature type="signal peptide" evidence="3">
    <location>
        <begin position="1"/>
        <end position="20"/>
    </location>
</feature>
<dbReference type="EMBL" id="JBHFLD010000015">
    <property type="protein sequence ID" value="MFB2716212.1"/>
    <property type="molecule type" value="Genomic_DNA"/>
</dbReference>
<evidence type="ECO:0000313" key="5">
    <source>
        <dbReference type="EMBL" id="MFB2716212.1"/>
    </source>
</evidence>
<comment type="caution">
    <text evidence="5">The sequence shown here is derived from an EMBL/GenBank/DDBJ whole genome shotgun (WGS) entry which is preliminary data.</text>
</comment>
<dbReference type="Pfam" id="PF05567">
    <property type="entry name" value="T4P_PilY1"/>
    <property type="match status" value="1"/>
</dbReference>
<keyword evidence="1" id="KW-0479">Metal-binding</keyword>
<evidence type="ECO:0000256" key="2">
    <source>
        <dbReference type="ARBA" id="ARBA00022837"/>
    </source>
</evidence>
<evidence type="ECO:0000256" key="1">
    <source>
        <dbReference type="ARBA" id="ARBA00022723"/>
    </source>
</evidence>
<protein>
    <submittedName>
        <fullName evidence="5">Pilus assembly protein</fullName>
    </submittedName>
</protein>
<evidence type="ECO:0000313" key="6">
    <source>
        <dbReference type="Proteomes" id="UP001576762"/>
    </source>
</evidence>
<organism evidence="5 6">
    <name type="scientific">Marinobacter shengliensis</name>
    <dbReference type="NCBI Taxonomy" id="1389223"/>
    <lineage>
        <taxon>Bacteria</taxon>
        <taxon>Pseudomonadati</taxon>
        <taxon>Pseudomonadota</taxon>
        <taxon>Gammaproteobacteria</taxon>
        <taxon>Pseudomonadales</taxon>
        <taxon>Marinobacteraceae</taxon>
        <taxon>Marinobacter</taxon>
    </lineage>
</organism>
<feature type="domain" description="PilY1 beta-propeller" evidence="4">
    <location>
        <begin position="651"/>
        <end position="1005"/>
    </location>
</feature>
<keyword evidence="2" id="KW-0106">Calcium</keyword>
<feature type="chain" id="PRO_5047183850" evidence="3">
    <location>
        <begin position="21"/>
        <end position="1155"/>
    </location>
</feature>
<keyword evidence="3" id="KW-0732">Signal</keyword>
<accession>A0ABV4W7P7</accession>
<evidence type="ECO:0000256" key="3">
    <source>
        <dbReference type="SAM" id="SignalP"/>
    </source>
</evidence>
<name>A0ABV4W7P7_9GAMM</name>
<dbReference type="Proteomes" id="UP001576762">
    <property type="component" value="Unassembled WGS sequence"/>
</dbReference>
<proteinExistence type="predicted"/>
<sequence>MFKQLKLKIFALGMALVLPAAGWGEVNFAQKPLAAGGGVDPNLLFVLDDSGSMRWGFMPDSLMGGRNLGSCNTIVTYGSDTLCALNVGSRPYLLSPTFNKVYYDPDVTYAPPLAADGSAMPNANFYSAPINGYASGSTTVNLDTNYRAIMDDYYYYGSWSGRYYYGFTVSPYANATRAFYYRWRSSCGDATNASCYDTVSINDNAGRTNFANWFSYYRNREMAAKAGIGTVFANPDLSSDFRLGWGLINQGRNTVDDAINVRAITNGVRPYNSVRTNFINWLYGVNSTGATPLQRALEGAGQYYEKSERAWLDDPGKSKSSVNPARECRISATMLMTDGYYNVGSSYDPDLTVNADNVDGPEITNSAGDSGQYKAVPPFSDSVTSRVTLADIAAHYWKRDLRPDIDNFVPTIDEVRGGSDARSTVGNPAFWQHMMTYGIGFGVEGTVSRDDAVSAVLNGTSVDWWGGDTDENKINDLLHASMNGRGDFFSAGDPETFRTQLEGLLDQFLGNAGSATGVDFNVASIEADNALVFSSYFEPNGWTGDLEAATLKAGSDGRPEAVEGEDNEGWSARAKLNSAVPDDRNILTFDGSRGQPFRWTSLSNAQKNDLNTGTPSLGEKRLEFIRGKKRATFEAENEGDGKYFRQRQHLLGTIVNSTPRFVGVPDSNWPNSSDFGDGKYTTFVNSNLDRTAVVYVGANDGMLHGFRATPNDEGGGEEVLAYVPSFISSTAEEEGLHYLTKPGFSHRFYVDLNLEVVDVYSRGRRANGNVENQREWRTVLVGGSRAGAKGIFALDVTNPEEFGEDNAGAQVLWEFTHEKLGYLVEPPEIAQMEWPDGNIRWTVFVPSGYNSGSTGFFMLDLEGGLDGSWDSSDYMYFEFKSGGSGLSPLTLIDNVNEDHLVDRVYAGDLDGNIWVAVNNEGTMESAHTQAGFNSPYFKADQPITSAPAVALSMDTGKDPDLMILFGTGKYLETGDHSNKDDQYFYAVHETSDAGALPLTINDLVDMPVTEQGGTIDGVSRTIRVASENRVDYELKRGWYSKLPSSGERVVNYPVIRGEYVYVNTLIPGENPCLGGGDGWVMGYEILRAENTTPGFAAFENSTENASGFKVSTPPSQLSVWGNLLAFNSSSGGAQFVGLPELIIGLGRKGWREITE</sequence>
<gene>
    <name evidence="5" type="ORF">ACE05E_12050</name>
</gene>
<keyword evidence="6" id="KW-1185">Reference proteome</keyword>
<dbReference type="RefSeq" id="WP_374814561.1">
    <property type="nucleotide sequence ID" value="NZ_JBHFLD010000015.1"/>
</dbReference>